<organism evidence="1 2">
    <name type="scientific">Rhizophagus irregularis</name>
    <dbReference type="NCBI Taxonomy" id="588596"/>
    <lineage>
        <taxon>Eukaryota</taxon>
        <taxon>Fungi</taxon>
        <taxon>Fungi incertae sedis</taxon>
        <taxon>Mucoromycota</taxon>
        <taxon>Glomeromycotina</taxon>
        <taxon>Glomeromycetes</taxon>
        <taxon>Glomerales</taxon>
        <taxon>Glomeraceae</taxon>
        <taxon>Rhizophagus</taxon>
    </lineage>
</organism>
<accession>A0A2I1H510</accession>
<name>A0A2I1H510_9GLOM</name>
<proteinExistence type="predicted"/>
<reference evidence="1 2" key="1">
    <citation type="submission" date="2015-10" db="EMBL/GenBank/DDBJ databases">
        <title>Genome analyses suggest a sexual origin of heterokaryosis in a supposedly ancient asexual fungus.</title>
        <authorList>
            <person name="Ropars J."/>
            <person name="Sedzielewska K."/>
            <person name="Noel J."/>
            <person name="Charron P."/>
            <person name="Farinelli L."/>
            <person name="Marton T."/>
            <person name="Kruger M."/>
            <person name="Pelin A."/>
            <person name="Brachmann A."/>
            <person name="Corradi N."/>
        </authorList>
    </citation>
    <scope>NUCLEOTIDE SEQUENCE [LARGE SCALE GENOMIC DNA]</scope>
    <source>
        <strain evidence="1 2">A4</strain>
    </source>
</reference>
<comment type="caution">
    <text evidence="1">The sequence shown here is derived from an EMBL/GenBank/DDBJ whole genome shotgun (WGS) entry which is preliminary data.</text>
</comment>
<evidence type="ECO:0000313" key="1">
    <source>
        <dbReference type="EMBL" id="PKY53965.1"/>
    </source>
</evidence>
<evidence type="ECO:0000313" key="2">
    <source>
        <dbReference type="Proteomes" id="UP000234323"/>
    </source>
</evidence>
<protein>
    <submittedName>
        <fullName evidence="1">Uncharacterized protein</fullName>
    </submittedName>
</protein>
<sequence length="105" mass="12005">MDVEEFLHIDDYLKGNEELTDDDIISMVKSNNSELEIDPNEGPLEVISTKGALGHLDDLISFFKYSSDVIDSNELNMLQKLRHRVLKSHINNSKQITLDNFVQTL</sequence>
<dbReference type="VEuPathDB" id="FungiDB:FUN_017451"/>
<dbReference type="Proteomes" id="UP000234323">
    <property type="component" value="Unassembled WGS sequence"/>
</dbReference>
<dbReference type="VEuPathDB" id="FungiDB:RhiirFUN_023014"/>
<dbReference type="VEuPathDB" id="FungiDB:RhiirA1_474009"/>
<keyword evidence="2" id="KW-1185">Reference proteome</keyword>
<dbReference type="EMBL" id="LLXI01001499">
    <property type="protein sequence ID" value="PKY53965.1"/>
    <property type="molecule type" value="Genomic_DNA"/>
</dbReference>
<gene>
    <name evidence="1" type="ORF">RhiirA4_472481</name>
</gene>
<dbReference type="AlphaFoldDB" id="A0A2I1H510"/>